<dbReference type="InterPro" id="IPR058192">
    <property type="entry name" value="WHD_ROQ1-like"/>
</dbReference>
<feature type="domain" description="TIR" evidence="4">
    <location>
        <begin position="1145"/>
        <end position="1309"/>
    </location>
</feature>
<dbReference type="InterPro" id="IPR032675">
    <property type="entry name" value="LRR_dom_sf"/>
</dbReference>
<keyword evidence="3" id="KW-0611">Plant defense</keyword>
<dbReference type="Proteomes" id="UP001634007">
    <property type="component" value="Unassembled WGS sequence"/>
</dbReference>
<name>A0ABD3L3J3_EUCGL</name>
<organism evidence="5 6">
    <name type="scientific">Eucalyptus globulus</name>
    <name type="common">Tasmanian blue gum</name>
    <dbReference type="NCBI Taxonomy" id="34317"/>
    <lineage>
        <taxon>Eukaryota</taxon>
        <taxon>Viridiplantae</taxon>
        <taxon>Streptophyta</taxon>
        <taxon>Embryophyta</taxon>
        <taxon>Tracheophyta</taxon>
        <taxon>Spermatophyta</taxon>
        <taxon>Magnoliopsida</taxon>
        <taxon>eudicotyledons</taxon>
        <taxon>Gunneridae</taxon>
        <taxon>Pentapetalae</taxon>
        <taxon>rosids</taxon>
        <taxon>malvids</taxon>
        <taxon>Myrtales</taxon>
        <taxon>Myrtaceae</taxon>
        <taxon>Myrtoideae</taxon>
        <taxon>Eucalypteae</taxon>
        <taxon>Eucalyptus</taxon>
    </lineage>
</organism>
<evidence type="ECO:0000256" key="3">
    <source>
        <dbReference type="ARBA" id="ARBA00022821"/>
    </source>
</evidence>
<dbReference type="InterPro" id="IPR055414">
    <property type="entry name" value="LRR_R13L4/SHOC2-like"/>
</dbReference>
<dbReference type="Pfam" id="PF00931">
    <property type="entry name" value="NB-ARC"/>
    <property type="match status" value="1"/>
</dbReference>
<keyword evidence="1" id="KW-0433">Leucine-rich repeat</keyword>
<dbReference type="PANTHER" id="PTHR11017">
    <property type="entry name" value="LEUCINE-RICH REPEAT-CONTAINING PROTEIN"/>
    <property type="match status" value="1"/>
</dbReference>
<sequence>MGFNGSQALMIILAMTVGGLFSRQLMKRKRRTDSESTDDLVLGEEYDVFLSFRGRDTRLNFTDYLYRSMVRAGIHVFLDSKELDDGKEINEILEVVNKSRIYIPIFSKDFASSIWCLREVERMVECRSKSNGKKEIIPIFYDVMSDDVKLRTDLYKKAILKHKKYPPNKVQQWMSALKTVGKIKGRELLGKRQGGEIDSIVEQVSRKLNTRRMSVSEHFVEDNAQVEAIMKLLDVGSNGVRFVGIHGMGGIGKTTLATILYNRLSFHFEGCSFLGHVQDHWQRLDGCLELQKKLLSDFVNTSIIEQIKDVHGGREAIKRVLRNKKVLIVLDDLDKPEQLQMLAGKSNWFGSGSRIIITTRNKSIMKTQGESSSKEVPCQTEEIVDYEVQEMKSNQALQLFYKHALRSDSPTEDYNALSRDIVSKVARLPLAIEVIGSYFYGLSFASDSNETKKELLREMLQKLTDGPFKDVYTALKISYDGLGDNEKEVFLDIACFFTNEDQTYPIRMWDDCKYRPISAIRVLQLWSLIKIRDNKFWMHDQVRDLGRYIVKKECPFSRVWIDEDDLLKRKEENERIEALSLTSGGHNRNFTDEELAALPKLRFLRAKGSDFCGDFKNILSKLRWLSWQIWQTSFQGKNFHFSRLVVLSLSNSNIEDGWDGWSEMKMNKLKVLDLTGCMCLKRTPDFSNFTSLEMLILAQCVKLTTIDGSIGKLNNLKTFNINGCKVLEELPVEFGSLQSLTEIIMPQNYQNFKLPNTFGNLQSLSSFILDEHPEIRELPNSIGRLEKITRLSLCGCVGIKELPYSIGGMKELAELDLSKSGIVELPDSIRSLDNLKVIKVSYTLIEKFPHTIGQVKMLEELHAKKCWNLRDENIEEIGKLTRLRILDISYTGVSRFPIVLDCLTSLQTLEMSSSDLQEVPDLPSSLKCLHMQAPHFPSIPDLSSLVKLDYLELSILSHSIEEPDIARTDESPAEQLIHLLPSSLSTLKFRGINLLPPYSNLSNLLEISIIEYSMSRFSISQDLEHLRELKLSKCNLLEEICGLSLLTNLKCLDLNRLESLVEIRGLKELKSLEHLRIAHCSKMERLPNLSKLDKLRHIELEACPNIREIEGIKGTKNLKLDDRGCTILKRLSDDRGSTWLPHKIPMYDVFLSFRGLDTRHSIVEIVYGNLVRNKILVFRDDEELSSGIGIGEELLLALDDSHMFIPFLSKNYASSIWCLRELAHMVKCGKSVGKRILPIFYDVEVDDVKLESTLYRSALDDHRRWIPEKEVEEWEEALRYVGRINGYNLKTQSLGEVIELVTEDVSTGLLSYADARRPRAVED</sequence>
<dbReference type="InterPro" id="IPR000157">
    <property type="entry name" value="TIR_dom"/>
</dbReference>
<dbReference type="Pfam" id="PF23598">
    <property type="entry name" value="LRR_14"/>
    <property type="match status" value="1"/>
</dbReference>
<dbReference type="GO" id="GO:0006952">
    <property type="term" value="P:defense response"/>
    <property type="evidence" value="ECO:0007669"/>
    <property type="project" value="UniProtKB-KW"/>
</dbReference>
<dbReference type="InterPro" id="IPR002182">
    <property type="entry name" value="NB-ARC"/>
</dbReference>
<dbReference type="GO" id="GO:0051707">
    <property type="term" value="P:response to other organism"/>
    <property type="evidence" value="ECO:0007669"/>
    <property type="project" value="UniProtKB-ARBA"/>
</dbReference>
<evidence type="ECO:0000313" key="5">
    <source>
        <dbReference type="EMBL" id="KAL3746464.1"/>
    </source>
</evidence>
<dbReference type="SMART" id="SM00255">
    <property type="entry name" value="TIR"/>
    <property type="match status" value="2"/>
</dbReference>
<protein>
    <recommendedName>
        <fullName evidence="4">TIR domain-containing protein</fullName>
    </recommendedName>
</protein>
<dbReference type="Gene3D" id="1.10.8.430">
    <property type="entry name" value="Helical domain of apoptotic protease-activating factors"/>
    <property type="match status" value="1"/>
</dbReference>
<dbReference type="PROSITE" id="PS50104">
    <property type="entry name" value="TIR"/>
    <property type="match status" value="2"/>
</dbReference>
<dbReference type="Gene3D" id="3.80.10.10">
    <property type="entry name" value="Ribonuclease Inhibitor"/>
    <property type="match status" value="3"/>
</dbReference>
<evidence type="ECO:0000256" key="1">
    <source>
        <dbReference type="ARBA" id="ARBA00022614"/>
    </source>
</evidence>
<dbReference type="PANTHER" id="PTHR11017:SF570">
    <property type="entry name" value="DISEASE RESISTANCE PROTEIN (TIR-NBS CLASS)-RELATED"/>
    <property type="match status" value="1"/>
</dbReference>
<proteinExistence type="predicted"/>
<evidence type="ECO:0000313" key="6">
    <source>
        <dbReference type="Proteomes" id="UP001634007"/>
    </source>
</evidence>
<dbReference type="PRINTS" id="PR00364">
    <property type="entry name" value="DISEASERSIST"/>
</dbReference>
<dbReference type="Gene3D" id="3.40.50.10140">
    <property type="entry name" value="Toll/interleukin-1 receptor homology (TIR) domain"/>
    <property type="match status" value="2"/>
</dbReference>
<keyword evidence="6" id="KW-1185">Reference proteome</keyword>
<dbReference type="SUPFAM" id="SSF52058">
    <property type="entry name" value="L domain-like"/>
    <property type="match status" value="2"/>
</dbReference>
<dbReference type="PROSITE" id="PS51450">
    <property type="entry name" value="LRR"/>
    <property type="match status" value="1"/>
</dbReference>
<accession>A0ABD3L3J3</accession>
<dbReference type="InterPro" id="IPR027417">
    <property type="entry name" value="P-loop_NTPase"/>
</dbReference>
<keyword evidence="2" id="KW-0677">Repeat</keyword>
<reference evidence="5 6" key="1">
    <citation type="submission" date="2024-11" db="EMBL/GenBank/DDBJ databases">
        <title>Chromosome-level genome assembly of Eucalyptus globulus Labill. provides insights into its genome evolution.</title>
        <authorList>
            <person name="Li X."/>
        </authorList>
    </citation>
    <scope>NUCLEOTIDE SEQUENCE [LARGE SCALE GENOMIC DNA]</scope>
    <source>
        <strain evidence="5">CL2024</strain>
        <tissue evidence="5">Fresh tender leaves</tissue>
    </source>
</reference>
<feature type="domain" description="TIR" evidence="4">
    <location>
        <begin position="44"/>
        <end position="208"/>
    </location>
</feature>
<evidence type="ECO:0000256" key="2">
    <source>
        <dbReference type="ARBA" id="ARBA00022737"/>
    </source>
</evidence>
<evidence type="ECO:0000259" key="4">
    <source>
        <dbReference type="PROSITE" id="PS50104"/>
    </source>
</evidence>
<dbReference type="InterPro" id="IPR044974">
    <property type="entry name" value="Disease_R_plants"/>
</dbReference>
<comment type="caution">
    <text evidence="5">The sequence shown here is derived from an EMBL/GenBank/DDBJ whole genome shotgun (WGS) entry which is preliminary data.</text>
</comment>
<dbReference type="Pfam" id="PF01582">
    <property type="entry name" value="TIR"/>
    <property type="match status" value="2"/>
</dbReference>
<dbReference type="Pfam" id="PF23282">
    <property type="entry name" value="WHD_ROQ1"/>
    <property type="match status" value="1"/>
</dbReference>
<dbReference type="SUPFAM" id="SSF52200">
    <property type="entry name" value="Toll/Interleukin receptor TIR domain"/>
    <property type="match status" value="2"/>
</dbReference>
<dbReference type="InterPro" id="IPR042197">
    <property type="entry name" value="Apaf_helical"/>
</dbReference>
<dbReference type="SUPFAM" id="SSF52540">
    <property type="entry name" value="P-loop containing nucleoside triphosphate hydrolases"/>
    <property type="match status" value="1"/>
</dbReference>
<dbReference type="Gene3D" id="3.40.50.300">
    <property type="entry name" value="P-loop containing nucleotide triphosphate hydrolases"/>
    <property type="match status" value="1"/>
</dbReference>
<gene>
    <name evidence="5" type="ORF">ACJRO7_015427</name>
</gene>
<dbReference type="InterPro" id="IPR035897">
    <property type="entry name" value="Toll_tir_struct_dom_sf"/>
</dbReference>
<dbReference type="EMBL" id="JBJKBG010000003">
    <property type="protein sequence ID" value="KAL3746464.1"/>
    <property type="molecule type" value="Genomic_DNA"/>
</dbReference>
<dbReference type="InterPro" id="IPR001611">
    <property type="entry name" value="Leu-rich_rpt"/>
</dbReference>